<protein>
    <recommendedName>
        <fullName evidence="4">F-box domain-containing protein</fullName>
    </recommendedName>
</protein>
<gene>
    <name evidence="5" type="ORF">FTOL_01391</name>
</gene>
<reference evidence="5" key="1">
    <citation type="submission" date="2018-03" db="EMBL/GenBank/DDBJ databases">
        <authorList>
            <person name="Guldener U."/>
        </authorList>
    </citation>
    <scope>NUCLEOTIDE SEQUENCE</scope>
</reference>
<keyword evidence="2 3" id="KW-0040">ANK repeat</keyword>
<accession>A0AAE8M0B9</accession>
<dbReference type="InterPro" id="IPR001810">
    <property type="entry name" value="F-box_dom"/>
</dbReference>
<evidence type="ECO:0000313" key="5">
    <source>
        <dbReference type="EMBL" id="SPJ71663.1"/>
    </source>
</evidence>
<keyword evidence="6" id="KW-1185">Reference proteome</keyword>
<dbReference type="Gene3D" id="1.25.40.20">
    <property type="entry name" value="Ankyrin repeat-containing domain"/>
    <property type="match status" value="3"/>
</dbReference>
<dbReference type="EMBL" id="ONZP01000045">
    <property type="protein sequence ID" value="SPJ71663.1"/>
    <property type="molecule type" value="Genomic_DNA"/>
</dbReference>
<evidence type="ECO:0000259" key="4">
    <source>
        <dbReference type="PROSITE" id="PS50181"/>
    </source>
</evidence>
<dbReference type="PROSITE" id="PS50088">
    <property type="entry name" value="ANK_REPEAT"/>
    <property type="match status" value="1"/>
</dbReference>
<dbReference type="PROSITE" id="PS50297">
    <property type="entry name" value="ANK_REP_REGION"/>
    <property type="match status" value="1"/>
</dbReference>
<evidence type="ECO:0000256" key="3">
    <source>
        <dbReference type="PROSITE-ProRule" id="PRU00023"/>
    </source>
</evidence>
<keyword evidence="1" id="KW-0677">Repeat</keyword>
<proteinExistence type="predicted"/>
<comment type="caution">
    <text evidence="5">The sequence shown here is derived from an EMBL/GenBank/DDBJ whole genome shotgun (WGS) entry which is preliminary data.</text>
</comment>
<evidence type="ECO:0000256" key="1">
    <source>
        <dbReference type="ARBA" id="ARBA00022737"/>
    </source>
</evidence>
<sequence length="506" mass="56753">MLQSLPLELLIHVGSFCDSPQLHSLALVNHSFYDIFNPCLYKHNVLYDHPTAASVLWAAEAGSLGTLKIAIAHGADINTTGASSEYMVWQTAKDEPLSGELYATPLHLAVDNGHEDIVRWLLENGARVNIPAFGLCDCNLPHDPSDIPRDVWYPVHYAIFHNYSDSMLRLLLQHRAVWSTIVYPVIADAIADSNISAINIIMQDDAFDPEYRDQSGYTAMHFVSVCEDLDTVGEITQKLVDRGVPLDAVSNHGTALNMMVRDSKFKHAIALLECGADPTADPEEEGGAGLGIIDRIFDQENEDGNEFNLLRKRPHTTEEQRQDRRRLLELVIAGGADVNRVLGQGNPPLTRPLHWALLESRDVECVRILLDAGARIEDAFVHNDSDSEGLLRAFFSADTGYISINLEDDTEEALEPYKESLKLVLERGARIDALENIGFSALDEVCGLDYYDKGIWNLEFLVEHATSRNVRVEFIEEFMEEFWEENVEIYALLEQLHEKLINEKNG</sequence>
<dbReference type="InterPro" id="IPR036770">
    <property type="entry name" value="Ankyrin_rpt-contain_sf"/>
</dbReference>
<dbReference type="PANTHER" id="PTHR24198">
    <property type="entry name" value="ANKYRIN REPEAT AND PROTEIN KINASE DOMAIN-CONTAINING PROTEIN"/>
    <property type="match status" value="1"/>
</dbReference>
<dbReference type="Pfam" id="PF00023">
    <property type="entry name" value="Ank"/>
    <property type="match status" value="2"/>
</dbReference>
<dbReference type="SUPFAM" id="SSF48403">
    <property type="entry name" value="Ankyrin repeat"/>
    <property type="match status" value="2"/>
</dbReference>
<dbReference type="SMART" id="SM00248">
    <property type="entry name" value="ANK"/>
    <property type="match status" value="6"/>
</dbReference>
<dbReference type="Proteomes" id="UP001187734">
    <property type="component" value="Unassembled WGS sequence"/>
</dbReference>
<name>A0AAE8M0B9_9HYPO</name>
<evidence type="ECO:0000313" key="6">
    <source>
        <dbReference type="Proteomes" id="UP001187734"/>
    </source>
</evidence>
<dbReference type="PROSITE" id="PS50181">
    <property type="entry name" value="FBOX"/>
    <property type="match status" value="1"/>
</dbReference>
<organism evidence="5 6">
    <name type="scientific">Fusarium torulosum</name>
    <dbReference type="NCBI Taxonomy" id="33205"/>
    <lineage>
        <taxon>Eukaryota</taxon>
        <taxon>Fungi</taxon>
        <taxon>Dikarya</taxon>
        <taxon>Ascomycota</taxon>
        <taxon>Pezizomycotina</taxon>
        <taxon>Sordariomycetes</taxon>
        <taxon>Hypocreomycetidae</taxon>
        <taxon>Hypocreales</taxon>
        <taxon>Nectriaceae</taxon>
        <taxon>Fusarium</taxon>
    </lineage>
</organism>
<dbReference type="AlphaFoldDB" id="A0AAE8M0B9"/>
<dbReference type="PANTHER" id="PTHR24198:SF165">
    <property type="entry name" value="ANKYRIN REPEAT-CONTAINING PROTEIN-RELATED"/>
    <property type="match status" value="1"/>
</dbReference>
<feature type="domain" description="F-box" evidence="4">
    <location>
        <begin position="1"/>
        <end position="50"/>
    </location>
</feature>
<evidence type="ECO:0000256" key="2">
    <source>
        <dbReference type="ARBA" id="ARBA00023043"/>
    </source>
</evidence>
<feature type="repeat" description="ANK" evidence="3">
    <location>
        <begin position="101"/>
        <end position="133"/>
    </location>
</feature>
<dbReference type="InterPro" id="IPR002110">
    <property type="entry name" value="Ankyrin_rpt"/>
</dbReference>